<comment type="caution">
    <text evidence="1">The sequence shown here is derived from an EMBL/GenBank/DDBJ whole genome shotgun (WGS) entry which is preliminary data.</text>
</comment>
<dbReference type="EMBL" id="MU167262">
    <property type="protein sequence ID" value="KAG0146373.1"/>
    <property type="molecule type" value="Genomic_DNA"/>
</dbReference>
<sequence>MCCSHVFVFYSSFIPIHLNSLLTLQVQYLQNPSFGASTSVTPVFVELLLP</sequence>
<reference evidence="1" key="1">
    <citation type="submission" date="2013-11" db="EMBL/GenBank/DDBJ databases">
        <title>Genome sequence of the fusiform rust pathogen reveals effectors for host alternation and coevolution with pine.</title>
        <authorList>
            <consortium name="DOE Joint Genome Institute"/>
            <person name="Smith K."/>
            <person name="Pendleton A."/>
            <person name="Kubisiak T."/>
            <person name="Anderson C."/>
            <person name="Salamov A."/>
            <person name="Aerts A."/>
            <person name="Riley R."/>
            <person name="Clum A."/>
            <person name="Lindquist E."/>
            <person name="Ence D."/>
            <person name="Campbell M."/>
            <person name="Kronenberg Z."/>
            <person name="Feau N."/>
            <person name="Dhillon B."/>
            <person name="Hamelin R."/>
            <person name="Burleigh J."/>
            <person name="Smith J."/>
            <person name="Yandell M."/>
            <person name="Nelson C."/>
            <person name="Grigoriev I."/>
            <person name="Davis J."/>
        </authorList>
    </citation>
    <scope>NUCLEOTIDE SEQUENCE</scope>
    <source>
        <strain evidence="1">G11</strain>
    </source>
</reference>
<dbReference type="Proteomes" id="UP000886653">
    <property type="component" value="Unassembled WGS sequence"/>
</dbReference>
<proteinExistence type="predicted"/>
<name>A0A9P6NLT7_9BASI</name>
<evidence type="ECO:0000313" key="1">
    <source>
        <dbReference type="EMBL" id="KAG0146373.1"/>
    </source>
</evidence>
<protein>
    <submittedName>
        <fullName evidence="1">Uncharacterized protein</fullName>
    </submittedName>
</protein>
<accession>A0A9P6NLT7</accession>
<keyword evidence="2" id="KW-1185">Reference proteome</keyword>
<organism evidence="1 2">
    <name type="scientific">Cronartium quercuum f. sp. fusiforme G11</name>
    <dbReference type="NCBI Taxonomy" id="708437"/>
    <lineage>
        <taxon>Eukaryota</taxon>
        <taxon>Fungi</taxon>
        <taxon>Dikarya</taxon>
        <taxon>Basidiomycota</taxon>
        <taxon>Pucciniomycotina</taxon>
        <taxon>Pucciniomycetes</taxon>
        <taxon>Pucciniales</taxon>
        <taxon>Coleosporiaceae</taxon>
        <taxon>Cronartium</taxon>
    </lineage>
</organism>
<gene>
    <name evidence="1" type="ORF">CROQUDRAFT_525815</name>
</gene>
<dbReference type="AlphaFoldDB" id="A0A9P6NLT7"/>
<evidence type="ECO:0000313" key="2">
    <source>
        <dbReference type="Proteomes" id="UP000886653"/>
    </source>
</evidence>